<evidence type="ECO:0000256" key="1">
    <source>
        <dbReference type="SAM" id="SignalP"/>
    </source>
</evidence>
<dbReference type="SUPFAM" id="SSF55383">
    <property type="entry name" value="Copper amine oxidase, domain N"/>
    <property type="match status" value="1"/>
</dbReference>
<dbReference type="InterPro" id="IPR036582">
    <property type="entry name" value="Mao_N_sf"/>
</dbReference>
<dbReference type="InterPro" id="IPR021860">
    <property type="entry name" value="Peptidase_S12_Pab87-rel_C"/>
</dbReference>
<evidence type="ECO:0000259" key="3">
    <source>
        <dbReference type="Pfam" id="PF07833"/>
    </source>
</evidence>
<feature type="domain" description="Peptidase S12 Pab87-related C-terminal" evidence="4">
    <location>
        <begin position="515"/>
        <end position="597"/>
    </location>
</feature>
<feature type="domain" description="Beta-lactamase-related" evidence="2">
    <location>
        <begin position="193"/>
        <end position="487"/>
    </location>
</feature>
<evidence type="ECO:0000313" key="6">
    <source>
        <dbReference type="Proteomes" id="UP000184604"/>
    </source>
</evidence>
<dbReference type="InterPro" id="IPR001466">
    <property type="entry name" value="Beta-lactam-related"/>
</dbReference>
<dbReference type="EMBL" id="CP018335">
    <property type="protein sequence ID" value="APM37635.1"/>
    <property type="molecule type" value="Genomic_DNA"/>
</dbReference>
<dbReference type="PANTHER" id="PTHR46825">
    <property type="entry name" value="D-ALANYL-D-ALANINE-CARBOXYPEPTIDASE/ENDOPEPTIDASE AMPH"/>
    <property type="match status" value="1"/>
</dbReference>
<feature type="domain" description="Copper amine oxidase-like N-terminal" evidence="3">
    <location>
        <begin position="42"/>
        <end position="150"/>
    </location>
</feature>
<reference evidence="5 6" key="1">
    <citation type="submission" date="2016-12" db="EMBL/GenBank/DDBJ databases">
        <title>Complete genome sequence of Clostridium kluyveri JZZ isolated from the pit mud of a Chinese flavor liquor-making factory.</title>
        <authorList>
            <person name="Wang Y."/>
        </authorList>
    </citation>
    <scope>NUCLEOTIDE SEQUENCE [LARGE SCALE GENOMIC DNA]</scope>
    <source>
        <strain evidence="5 6">JZZ</strain>
    </source>
</reference>
<dbReference type="Pfam" id="PF11954">
    <property type="entry name" value="DUF3471"/>
    <property type="match status" value="1"/>
</dbReference>
<feature type="signal peptide" evidence="1">
    <location>
        <begin position="1"/>
        <end position="23"/>
    </location>
</feature>
<dbReference type="Pfam" id="PF07833">
    <property type="entry name" value="Cu_amine_oxidN1"/>
    <property type="match status" value="1"/>
</dbReference>
<dbReference type="RefSeq" id="WP_073537323.1">
    <property type="nucleotide sequence ID" value="NZ_CP018335.1"/>
</dbReference>
<dbReference type="SUPFAM" id="SSF56601">
    <property type="entry name" value="beta-lactamase/transpeptidase-like"/>
    <property type="match status" value="1"/>
</dbReference>
<feature type="chain" id="PRO_5038499739" evidence="1">
    <location>
        <begin position="24"/>
        <end position="604"/>
    </location>
</feature>
<dbReference type="Gene3D" id="3.40.710.10">
    <property type="entry name" value="DD-peptidase/beta-lactamase superfamily"/>
    <property type="match status" value="1"/>
</dbReference>
<evidence type="ECO:0000313" key="5">
    <source>
        <dbReference type="EMBL" id="APM37635.1"/>
    </source>
</evidence>
<protein>
    <submittedName>
        <fullName evidence="5">Peptidoglycan-binding protein</fullName>
    </submittedName>
</protein>
<dbReference type="AlphaFoldDB" id="A0A1L5F3Q1"/>
<dbReference type="Proteomes" id="UP000184604">
    <property type="component" value="Chromosome"/>
</dbReference>
<keyword evidence="1" id="KW-0732">Signal</keyword>
<dbReference type="InterPro" id="IPR012338">
    <property type="entry name" value="Beta-lactam/transpept-like"/>
</dbReference>
<dbReference type="InterPro" id="IPR050491">
    <property type="entry name" value="AmpC-like"/>
</dbReference>
<name>A0A1L5F3Q1_CLOKL</name>
<dbReference type="Pfam" id="PF00144">
    <property type="entry name" value="Beta-lactamase"/>
    <property type="match status" value="1"/>
</dbReference>
<accession>A0A1L5F3Q1</accession>
<sequence>MFKKSLMCIFLSIFLAFSSGSIIEITAHAETASISNEFTINVDGTNIPSKYVQPYQNLNSVVMLSLNVLCQKLDTDAKLEVKNDSALLNISNYKIKIENNNKKISVNGKNITLATAPVIKTNIVFVPLEFFSEVLGKTINWDNSTKSIEIYTSSKNIEYSFKDVLNLKNYLTISQKLDNYLNALETTDNFHGSVLVARNGSIILNKGYGKSDFEQNIKNTEDTTFPIGSMTKQFTAMAIMQLVERGSINVDDVISKYIPDFPNGNIITIQELLTHSSGIVNCTNLPEFWSMSIDSFNDINNVINLFKNKPLEFQPGSKFSYSNSGYILLGYIVEKVSGTNYIDYLQKNIFHPLNMKNTGLGYNGMKKMYTSTGYSGYLDVFPISDMVTINGAYGAGDLCSTTGDLYKWDRALYTDKLVKQSTLKDIFSNHIQITSSGIYYGYGWMLSKENYGKKIYHGGNTLGFTSNIARYPDKDLTIIILTNVGYYNINSLNDTLADISLGKNYEMPKKKSIIKVDDALLDKYIGNYKIEGNLGSISITHENGHLYCEQNNSGQKYELFAQSQNKFFLRVSDVQINFNINDKNQVTGISLYESGQEISAEKIK</sequence>
<evidence type="ECO:0000259" key="4">
    <source>
        <dbReference type="Pfam" id="PF11954"/>
    </source>
</evidence>
<dbReference type="InterPro" id="IPR012854">
    <property type="entry name" value="Cu_amine_oxidase-like_N"/>
</dbReference>
<organism evidence="5 6">
    <name type="scientific">Clostridium kluyveri</name>
    <dbReference type="NCBI Taxonomy" id="1534"/>
    <lineage>
        <taxon>Bacteria</taxon>
        <taxon>Bacillati</taxon>
        <taxon>Bacillota</taxon>
        <taxon>Clostridia</taxon>
        <taxon>Eubacteriales</taxon>
        <taxon>Clostridiaceae</taxon>
        <taxon>Clostridium</taxon>
    </lineage>
</organism>
<dbReference type="PANTHER" id="PTHR46825:SF9">
    <property type="entry name" value="BETA-LACTAMASE-RELATED DOMAIN-CONTAINING PROTEIN"/>
    <property type="match status" value="1"/>
</dbReference>
<proteinExistence type="predicted"/>
<gene>
    <name evidence="5" type="ORF">BS101_02140</name>
</gene>
<dbReference type="OrthoDB" id="9797709at2"/>
<evidence type="ECO:0000259" key="2">
    <source>
        <dbReference type="Pfam" id="PF00144"/>
    </source>
</evidence>
<dbReference type="Gene3D" id="3.30.457.10">
    <property type="entry name" value="Copper amine oxidase-like, N-terminal domain"/>
    <property type="match status" value="1"/>
</dbReference>